<protein>
    <submittedName>
        <fullName evidence="2">Beta-lysine N-acetyltransferase</fullName>
    </submittedName>
</protein>
<comment type="caution">
    <text evidence="2">The sequence shown here is derived from an EMBL/GenBank/DDBJ whole genome shotgun (WGS) entry which is preliminary data.</text>
</comment>
<reference evidence="2 3" key="1">
    <citation type="journal article" date="2023" name="Antonie Van Leeuwenhoek">
        <title>Unveiling the genomic potential of a novel thermostable glycoside hydrolases producing Neobacillus sedimentimangrovi UE25.</title>
        <authorList>
            <person name="Ejaz U."/>
            <person name="Saleem F."/>
            <person name="Rashid R."/>
            <person name="Hasan K.A."/>
            <person name="Syed M.N."/>
            <person name="Sohail M."/>
        </authorList>
    </citation>
    <scope>NUCLEOTIDE SEQUENCE [LARGE SCALE GENOMIC DNA]</scope>
    <source>
        <strain evidence="2 3">UE25</strain>
    </source>
</reference>
<proteinExistence type="predicted"/>
<gene>
    <name evidence="2" type="primary">ablB</name>
    <name evidence="2" type="ORF">LRS37_08060</name>
</gene>
<evidence type="ECO:0000313" key="2">
    <source>
        <dbReference type="EMBL" id="MCD4838829.1"/>
    </source>
</evidence>
<dbReference type="PROSITE" id="PS51186">
    <property type="entry name" value="GNAT"/>
    <property type="match status" value="1"/>
</dbReference>
<dbReference type="Gene3D" id="3.40.630.30">
    <property type="match status" value="1"/>
</dbReference>
<dbReference type="RefSeq" id="WP_231314728.1">
    <property type="nucleotide sequence ID" value="NZ_JAJODE010000017.1"/>
</dbReference>
<dbReference type="SUPFAM" id="SSF55729">
    <property type="entry name" value="Acyl-CoA N-acyltransferases (Nat)"/>
    <property type="match status" value="1"/>
</dbReference>
<accession>A0ABS8QKD1</accession>
<keyword evidence="3" id="KW-1185">Reference proteome</keyword>
<evidence type="ECO:0000259" key="1">
    <source>
        <dbReference type="PROSITE" id="PS51186"/>
    </source>
</evidence>
<evidence type="ECO:0000313" key="3">
    <source>
        <dbReference type="Proteomes" id="UP001162836"/>
    </source>
</evidence>
<dbReference type="InterPro" id="IPR022525">
    <property type="entry name" value="GNAT_AblB"/>
</dbReference>
<sequence length="284" mass="33566">MNQLADTLRIKEDNYYLEVYIDPFNKRIRVDDYRGNLKQILYKAEDLVKQYQAEKLIIKGRKEDTIGLFEWGLQPEAMVDHYFLGSDAYFYSKFYTVDRKKNDHWITEDGIIKSIYQLNKTETKTLPPKEYELIRLDESHAPMLSGLYRQVFQIYPTPLNDPDYIIKTMQDGTIYYAYFHQGEIVSAASAEINDFYKNAELTDCATLPEHRKYGLMKMILQELEVELKRRGVFCVYSIARSLSFGMNAVLYQLGYAYRGRLMNNVYIYDKLENMNMWVKNLSSC</sequence>
<dbReference type="NCBIfam" id="TIGR03827">
    <property type="entry name" value="GNAT_ablB"/>
    <property type="match status" value="1"/>
</dbReference>
<dbReference type="InterPro" id="IPR000182">
    <property type="entry name" value="GNAT_dom"/>
</dbReference>
<dbReference type="CDD" id="cd04301">
    <property type="entry name" value="NAT_SF"/>
    <property type="match status" value="1"/>
</dbReference>
<organism evidence="2 3">
    <name type="scientific">Neobacillus sedimentimangrovi</name>
    <dbReference type="NCBI Taxonomy" id="2699460"/>
    <lineage>
        <taxon>Bacteria</taxon>
        <taxon>Bacillati</taxon>
        <taxon>Bacillota</taxon>
        <taxon>Bacilli</taxon>
        <taxon>Bacillales</taxon>
        <taxon>Bacillaceae</taxon>
        <taxon>Neobacillus</taxon>
    </lineage>
</organism>
<dbReference type="EMBL" id="JAJODE010000017">
    <property type="protein sequence ID" value="MCD4838829.1"/>
    <property type="molecule type" value="Genomic_DNA"/>
</dbReference>
<dbReference type="Pfam" id="PF00583">
    <property type="entry name" value="Acetyltransf_1"/>
    <property type="match status" value="1"/>
</dbReference>
<feature type="domain" description="N-acetyltransferase" evidence="1">
    <location>
        <begin position="131"/>
        <end position="277"/>
    </location>
</feature>
<name>A0ABS8QKD1_9BACI</name>
<dbReference type="Proteomes" id="UP001162836">
    <property type="component" value="Unassembled WGS sequence"/>
</dbReference>
<dbReference type="InterPro" id="IPR016181">
    <property type="entry name" value="Acyl_CoA_acyltransferase"/>
</dbReference>